<dbReference type="RefSeq" id="WP_380900005.1">
    <property type="nucleotide sequence ID" value="NZ_JBHUFU010000007.1"/>
</dbReference>
<evidence type="ECO:0000313" key="1">
    <source>
        <dbReference type="EMBL" id="MFD1830763.1"/>
    </source>
</evidence>
<keyword evidence="2" id="KW-1185">Reference proteome</keyword>
<organism evidence="1 2">
    <name type="scientific">Streptomyces desertarenae</name>
    <dbReference type="NCBI Taxonomy" id="2666184"/>
    <lineage>
        <taxon>Bacteria</taxon>
        <taxon>Bacillati</taxon>
        <taxon>Actinomycetota</taxon>
        <taxon>Actinomycetes</taxon>
        <taxon>Kitasatosporales</taxon>
        <taxon>Streptomycetaceae</taxon>
        <taxon>Streptomyces</taxon>
    </lineage>
</organism>
<proteinExistence type="predicted"/>
<accession>A0ABW4PLW5</accession>
<gene>
    <name evidence="1" type="ORF">ACFSJS_13915</name>
</gene>
<evidence type="ECO:0000313" key="2">
    <source>
        <dbReference type="Proteomes" id="UP001597365"/>
    </source>
</evidence>
<dbReference type="Proteomes" id="UP001597365">
    <property type="component" value="Unassembled WGS sequence"/>
</dbReference>
<reference evidence="2" key="1">
    <citation type="journal article" date="2019" name="Int. J. Syst. Evol. Microbiol.">
        <title>The Global Catalogue of Microorganisms (GCM) 10K type strain sequencing project: providing services to taxonomists for standard genome sequencing and annotation.</title>
        <authorList>
            <consortium name="The Broad Institute Genomics Platform"/>
            <consortium name="The Broad Institute Genome Sequencing Center for Infectious Disease"/>
            <person name="Wu L."/>
            <person name="Ma J."/>
        </authorList>
    </citation>
    <scope>NUCLEOTIDE SEQUENCE [LARGE SCALE GENOMIC DNA]</scope>
    <source>
        <strain evidence="2">CGMCC 4.7455</strain>
    </source>
</reference>
<comment type="caution">
    <text evidence="1">The sequence shown here is derived from an EMBL/GenBank/DDBJ whole genome shotgun (WGS) entry which is preliminary data.</text>
</comment>
<sequence>MISHTMMHSEESLAAEFDRLRRRPAAESAPPVLCEFTVDLPGAPEPYAERLRPVLSAAVDLGITADFARDDLPTDGVPDWFVAVCSPDGGGAPDFARNGRAAYQAHTESRPWSLRNWLHRFDPDDDSRGWQWWDITRVGPSRVRIWVDSRGESFFGCQELRWAAYTAGALYVDGPAVWNLGVWAGERPA</sequence>
<name>A0ABW4PLW5_9ACTN</name>
<dbReference type="EMBL" id="JBHUFU010000007">
    <property type="protein sequence ID" value="MFD1830763.1"/>
    <property type="molecule type" value="Genomic_DNA"/>
</dbReference>
<protein>
    <submittedName>
        <fullName evidence="1">Uncharacterized protein</fullName>
    </submittedName>
</protein>